<sequence>MEIIGKVDSDEKRLQMPGTFVMMKCPKCGKEYELEMVDNIMYPGLAEPHCFYGECEVENGGCGNYWEVPYQIEVFAKINI</sequence>
<accession>X0SFU9</accession>
<gene>
    <name evidence="1" type="ORF">S01H1_13297</name>
</gene>
<dbReference type="AlphaFoldDB" id="X0SFU9"/>
<organism evidence="1">
    <name type="scientific">marine sediment metagenome</name>
    <dbReference type="NCBI Taxonomy" id="412755"/>
    <lineage>
        <taxon>unclassified sequences</taxon>
        <taxon>metagenomes</taxon>
        <taxon>ecological metagenomes</taxon>
    </lineage>
</organism>
<name>X0SFU9_9ZZZZ</name>
<comment type="caution">
    <text evidence="1">The sequence shown here is derived from an EMBL/GenBank/DDBJ whole genome shotgun (WGS) entry which is preliminary data.</text>
</comment>
<evidence type="ECO:0000313" key="1">
    <source>
        <dbReference type="EMBL" id="GAF74772.1"/>
    </source>
</evidence>
<protein>
    <submittedName>
        <fullName evidence="1">Uncharacterized protein</fullName>
    </submittedName>
</protein>
<dbReference type="EMBL" id="BARS01006864">
    <property type="protein sequence ID" value="GAF74772.1"/>
    <property type="molecule type" value="Genomic_DNA"/>
</dbReference>
<proteinExistence type="predicted"/>
<reference evidence="1" key="1">
    <citation type="journal article" date="2014" name="Front. Microbiol.">
        <title>High frequency of phylogenetically diverse reductive dehalogenase-homologous genes in deep subseafloor sedimentary metagenomes.</title>
        <authorList>
            <person name="Kawai M."/>
            <person name="Futagami T."/>
            <person name="Toyoda A."/>
            <person name="Takaki Y."/>
            <person name="Nishi S."/>
            <person name="Hori S."/>
            <person name="Arai W."/>
            <person name="Tsubouchi T."/>
            <person name="Morono Y."/>
            <person name="Uchiyama I."/>
            <person name="Ito T."/>
            <person name="Fujiyama A."/>
            <person name="Inagaki F."/>
            <person name="Takami H."/>
        </authorList>
    </citation>
    <scope>NUCLEOTIDE SEQUENCE</scope>
    <source>
        <strain evidence="1">Expedition CK06-06</strain>
    </source>
</reference>